<dbReference type="GO" id="GO:0046872">
    <property type="term" value="F:metal ion binding"/>
    <property type="evidence" value="ECO:0007669"/>
    <property type="project" value="UniProtKB-KW"/>
</dbReference>
<dbReference type="InterPro" id="IPR045175">
    <property type="entry name" value="M28_fam"/>
</dbReference>
<dbReference type="Proteomes" id="UP000012046">
    <property type="component" value="Unassembled WGS sequence"/>
</dbReference>
<dbReference type="Gene3D" id="3.40.630.10">
    <property type="entry name" value="Zn peptidases"/>
    <property type="match status" value="2"/>
</dbReference>
<keyword evidence="5" id="KW-0378">Hydrolase</keyword>
<name>H3ZDM3_9ALTE</name>
<dbReference type="PATRIC" id="fig|1129374.4.peg.1448"/>
<proteinExistence type="predicted"/>
<evidence type="ECO:0000256" key="3">
    <source>
        <dbReference type="ARBA" id="ARBA00022723"/>
    </source>
</evidence>
<protein>
    <submittedName>
        <fullName evidence="8">Peptidase M28</fullName>
    </submittedName>
</protein>
<evidence type="ECO:0000259" key="7">
    <source>
        <dbReference type="Pfam" id="PF04389"/>
    </source>
</evidence>
<evidence type="ECO:0000256" key="5">
    <source>
        <dbReference type="ARBA" id="ARBA00022801"/>
    </source>
</evidence>
<dbReference type="InterPro" id="IPR007484">
    <property type="entry name" value="Peptidase_M28"/>
</dbReference>
<dbReference type="GO" id="GO:0004177">
    <property type="term" value="F:aminopeptidase activity"/>
    <property type="evidence" value="ECO:0007669"/>
    <property type="project" value="UniProtKB-KW"/>
</dbReference>
<gene>
    <name evidence="8" type="ORF">AJE_07241</name>
</gene>
<dbReference type="GO" id="GO:0006508">
    <property type="term" value="P:proteolysis"/>
    <property type="evidence" value="ECO:0007669"/>
    <property type="project" value="UniProtKB-KW"/>
</dbReference>
<keyword evidence="6" id="KW-0862">Zinc</keyword>
<dbReference type="EMBL" id="AHTH01000017">
    <property type="protein sequence ID" value="EHR41397.1"/>
    <property type="molecule type" value="Genomic_DNA"/>
</dbReference>
<dbReference type="SUPFAM" id="SSF53187">
    <property type="entry name" value="Zn-dependent exopeptidases"/>
    <property type="match status" value="1"/>
</dbReference>
<keyword evidence="3" id="KW-0479">Metal-binding</keyword>
<evidence type="ECO:0000256" key="1">
    <source>
        <dbReference type="ARBA" id="ARBA00022438"/>
    </source>
</evidence>
<dbReference type="eggNOG" id="COG2234">
    <property type="taxonomic scope" value="Bacteria"/>
</dbReference>
<evidence type="ECO:0000256" key="4">
    <source>
        <dbReference type="ARBA" id="ARBA00022729"/>
    </source>
</evidence>
<keyword evidence="2" id="KW-0645">Protease</keyword>
<dbReference type="PANTHER" id="PTHR12147">
    <property type="entry name" value="METALLOPEPTIDASE M28 FAMILY MEMBER"/>
    <property type="match status" value="1"/>
</dbReference>
<keyword evidence="1" id="KW-0031">Aminopeptidase</keyword>
<dbReference type="STRING" id="1129374.AJE_07241"/>
<evidence type="ECO:0000313" key="8">
    <source>
        <dbReference type="EMBL" id="EHR41397.1"/>
    </source>
</evidence>
<evidence type="ECO:0000313" key="9">
    <source>
        <dbReference type="Proteomes" id="UP000012046"/>
    </source>
</evidence>
<dbReference type="PROSITE" id="PS51257">
    <property type="entry name" value="PROKAR_LIPOPROTEIN"/>
    <property type="match status" value="1"/>
</dbReference>
<organism evidence="8 9">
    <name type="scientific">Alishewanella jeotgali KCTC 22429</name>
    <dbReference type="NCBI Taxonomy" id="1129374"/>
    <lineage>
        <taxon>Bacteria</taxon>
        <taxon>Pseudomonadati</taxon>
        <taxon>Pseudomonadota</taxon>
        <taxon>Gammaproteobacteria</taxon>
        <taxon>Alteromonadales</taxon>
        <taxon>Alteromonadaceae</taxon>
        <taxon>Alishewanella</taxon>
    </lineage>
</organism>
<reference evidence="8 9" key="1">
    <citation type="journal article" date="2012" name="J. Bacteriol.">
        <title>Genome Sequence of Extracellular-Protease-Producing Alishewanella jeotgali Isolated from Traditional Korean Fermented Seafood.</title>
        <authorList>
            <person name="Jung J."/>
            <person name="Chun J."/>
            <person name="Park W."/>
        </authorList>
    </citation>
    <scope>NUCLEOTIDE SEQUENCE [LARGE SCALE GENOMIC DNA]</scope>
    <source>
        <strain evidence="8 9">KCTC 22429</strain>
    </source>
</reference>
<dbReference type="AlphaFoldDB" id="H3ZDM3"/>
<keyword evidence="9" id="KW-1185">Reference proteome</keyword>
<dbReference type="GO" id="GO:0008235">
    <property type="term" value="F:metalloexopeptidase activity"/>
    <property type="evidence" value="ECO:0007669"/>
    <property type="project" value="InterPro"/>
</dbReference>
<feature type="domain" description="Peptidase M28" evidence="7">
    <location>
        <begin position="309"/>
        <end position="519"/>
    </location>
</feature>
<accession>H3ZDM3</accession>
<comment type="caution">
    <text evidence="8">The sequence shown here is derived from an EMBL/GenBank/DDBJ whole genome shotgun (WGS) entry which is preliminary data.</text>
</comment>
<dbReference type="Pfam" id="PF04389">
    <property type="entry name" value="Peptidase_M28"/>
    <property type="match status" value="1"/>
</dbReference>
<dbReference type="PANTHER" id="PTHR12147:SF56">
    <property type="entry name" value="AMINOPEPTIDASE YDR415C-RELATED"/>
    <property type="match status" value="1"/>
</dbReference>
<dbReference type="RefSeq" id="WP_008950314.1">
    <property type="nucleotide sequence ID" value="NZ_AHTH01000017.1"/>
</dbReference>
<sequence>MKKHFVLPLLSAVVIIAGCGKAPEPSLSQNADGHQSTAQVEFQAEQLSRHIQQLASDAFLGRQPGTEGETLTVDYLVQQFQQLGLQAGNNDSFTQAVPYMQVTNIGQPQVRLTGSANGWQPQVGTDIVVSSRTGQTEVNLSASDIMFAGYGVVAPEYQWHDFAALDAKGKTVIVLVNDPGFASKDPALFKGEEMTYYGRWTYKYEECARQQAAACLIVHDTAAAGYGFNVVQNMMQRAQFDLANNQSAKTPVIGWLSTEGAEQLFASAGLDFQALKTRAAQPGFQAVALEGHQLSASIKLDVQTGRSNNVLAALPGKSRADEWLVVTAHWDHLGAIPKEDGALAIYNGAIDNAGGVAALLAIAEQAVAQGGFERSVLFLVITLEESGLLGTKHYVANPTVPLAQIVANINIDALLPVPETRDIWIIGLGQSELDDVVRFQAAKQQRVVIGNPEVEKGFFYRSDQFAFAQVGIPGLFMGPGTDSLQGGKAVGEAALQATQARYHTPDDIFTPDWDFGALLQDTQLHYLVLEDLANSGQWPNWSTQSEFYQLGQQLRQTRQ</sequence>
<evidence type="ECO:0000256" key="2">
    <source>
        <dbReference type="ARBA" id="ARBA00022670"/>
    </source>
</evidence>
<evidence type="ECO:0000256" key="6">
    <source>
        <dbReference type="ARBA" id="ARBA00022833"/>
    </source>
</evidence>
<keyword evidence="4" id="KW-0732">Signal</keyword>